<evidence type="ECO:0000259" key="2">
    <source>
        <dbReference type="PROSITE" id="PS50883"/>
    </source>
</evidence>
<dbReference type="Pfam" id="PF00563">
    <property type="entry name" value="EAL"/>
    <property type="match status" value="1"/>
</dbReference>
<evidence type="ECO:0000313" key="3">
    <source>
        <dbReference type="EMBL" id="KDN29947.1"/>
    </source>
</evidence>
<dbReference type="STRING" id="212667.VFDL14_04210"/>
<dbReference type="Proteomes" id="UP000027219">
    <property type="component" value="Unassembled WGS sequence"/>
</dbReference>
<keyword evidence="1" id="KW-0812">Transmembrane</keyword>
<dbReference type="CDD" id="cd01948">
    <property type="entry name" value="EAL"/>
    <property type="match status" value="1"/>
</dbReference>
<feature type="domain" description="EAL" evidence="2">
    <location>
        <begin position="251"/>
        <end position="507"/>
    </location>
</feature>
<keyword evidence="1" id="KW-0472">Membrane</keyword>
<dbReference type="PROSITE" id="PS50883">
    <property type="entry name" value="EAL"/>
    <property type="match status" value="1"/>
</dbReference>
<dbReference type="OrthoDB" id="675397at2"/>
<proteinExistence type="predicted"/>
<feature type="transmembrane region" description="Helical" evidence="1">
    <location>
        <begin position="12"/>
        <end position="34"/>
    </location>
</feature>
<comment type="caution">
    <text evidence="3">The sequence shown here is derived from an EMBL/GenBank/DDBJ whole genome shotgun (WGS) entry which is preliminary data.</text>
</comment>
<organism evidence="3 4">
    <name type="scientific">Vibrio fortis</name>
    <dbReference type="NCBI Taxonomy" id="212667"/>
    <lineage>
        <taxon>Bacteria</taxon>
        <taxon>Pseudomonadati</taxon>
        <taxon>Pseudomonadota</taxon>
        <taxon>Gammaproteobacteria</taxon>
        <taxon>Vibrionales</taxon>
        <taxon>Vibrionaceae</taxon>
        <taxon>Vibrio</taxon>
    </lineage>
</organism>
<evidence type="ECO:0000256" key="1">
    <source>
        <dbReference type="SAM" id="Phobius"/>
    </source>
</evidence>
<dbReference type="SMART" id="SM00052">
    <property type="entry name" value="EAL"/>
    <property type="match status" value="1"/>
</dbReference>
<accession>A0A066UVH9</accession>
<evidence type="ECO:0000313" key="4">
    <source>
        <dbReference type="Proteomes" id="UP000027219"/>
    </source>
</evidence>
<name>A0A066UVH9_9VIBR</name>
<gene>
    <name evidence="3" type="ORF">VFDL14_04210</name>
</gene>
<keyword evidence="1" id="KW-1133">Transmembrane helix</keyword>
<dbReference type="InterPro" id="IPR050706">
    <property type="entry name" value="Cyclic-di-GMP_PDE-like"/>
</dbReference>
<keyword evidence="4" id="KW-1185">Reference proteome</keyword>
<dbReference type="Gene3D" id="3.20.20.450">
    <property type="entry name" value="EAL domain"/>
    <property type="match status" value="1"/>
</dbReference>
<dbReference type="InterPro" id="IPR001633">
    <property type="entry name" value="EAL_dom"/>
</dbReference>
<dbReference type="EMBL" id="JFFR01000002">
    <property type="protein sequence ID" value="KDN29947.1"/>
    <property type="molecule type" value="Genomic_DNA"/>
</dbReference>
<sequence>MTIKYQSIAKTSLHFIASFCCSMALLLPITPFHYKNVSEKSVVLAEAKLDEIKAQFDSFITTQNASLPCKAFVRELRQAVFHTDWVKEAAIYNDRDYFYCSTTEGDVWFPLYQTISNRINNDPNLTTLSYTNSAISQSKAIMLIFKDHVSQEGVSLLIPPHYISDIVEDHLSQYGLNSKVEVIHRDISALEPVSYIKALKIESDTYPLAVISYAGYGYYLNFLLKYSWFGFLCAGVATIVAQNIKHRNQERRGLEYSLSNALKNKHLHVHLQPIVDQRTSQVVGCESLLRWNDPVEGSVSPAIFIPLAESLGLIEDLTYFVLDEVLSTLKTNSSLFENRYISVNISRNVVSNPEFADSVLRLFRKNPELLNKLIFEVTEDGECLEKDMVTIRTNLNKLAEAGVEIAIDDFGTGYAGLDFVRQFPFSVLKIDRVFVKNISDSSSLGVPILESMLQLADSLGMEVIVEGVENESQVQTLAGLGVKYIQGFYYYKPMSKKLALEILKQQDLIRYEGFKLLPS</sequence>
<reference evidence="3 4" key="1">
    <citation type="submission" date="2014-02" db="EMBL/GenBank/DDBJ databases">
        <title>Vibrio fortis Dalian14 Genome Sequencing.</title>
        <authorList>
            <person name="Wang Y."/>
            <person name="Song L."/>
            <person name="Liu G."/>
            <person name="Ding J."/>
        </authorList>
    </citation>
    <scope>NUCLEOTIDE SEQUENCE [LARGE SCALE GENOMIC DNA]</scope>
    <source>
        <strain evidence="3 4">Dalian14</strain>
    </source>
</reference>
<dbReference type="RefSeq" id="WP_032548908.1">
    <property type="nucleotide sequence ID" value="NZ_JFFR01000002.1"/>
</dbReference>
<dbReference type="PANTHER" id="PTHR33121">
    <property type="entry name" value="CYCLIC DI-GMP PHOSPHODIESTERASE PDEF"/>
    <property type="match status" value="1"/>
</dbReference>
<dbReference type="AlphaFoldDB" id="A0A066UVH9"/>
<dbReference type="SUPFAM" id="SSF141868">
    <property type="entry name" value="EAL domain-like"/>
    <property type="match status" value="1"/>
</dbReference>
<dbReference type="GO" id="GO:0071111">
    <property type="term" value="F:cyclic-guanylate-specific phosphodiesterase activity"/>
    <property type="evidence" value="ECO:0007669"/>
    <property type="project" value="InterPro"/>
</dbReference>
<dbReference type="PANTHER" id="PTHR33121:SF70">
    <property type="entry name" value="SIGNALING PROTEIN YKOW"/>
    <property type="match status" value="1"/>
</dbReference>
<protein>
    <submittedName>
        <fullName evidence="3">Diguanylate phosphodiesterase</fullName>
    </submittedName>
</protein>
<dbReference type="InterPro" id="IPR035919">
    <property type="entry name" value="EAL_sf"/>
</dbReference>